<gene>
    <name evidence="10" type="ORF">FHG89_14190</name>
</gene>
<feature type="region of interest" description="Disordered" evidence="7">
    <location>
        <begin position="674"/>
        <end position="695"/>
    </location>
</feature>
<dbReference type="InterPro" id="IPR027417">
    <property type="entry name" value="P-loop_NTPase"/>
</dbReference>
<dbReference type="Gene3D" id="1.10.10.10">
    <property type="entry name" value="Winged helix-like DNA-binding domain superfamily/Winged helix DNA-binding domain"/>
    <property type="match status" value="1"/>
</dbReference>
<keyword evidence="8" id="KW-0472">Membrane</keyword>
<dbReference type="InterPro" id="IPR036390">
    <property type="entry name" value="WH_DNA-bd_sf"/>
</dbReference>
<dbReference type="InterPro" id="IPR002543">
    <property type="entry name" value="FtsK_dom"/>
</dbReference>
<dbReference type="InterPro" id="IPR036388">
    <property type="entry name" value="WH-like_DNA-bd_sf"/>
</dbReference>
<organism evidence="10 11">
    <name type="scientific">Micromonospora orduensis</name>
    <dbReference type="NCBI Taxonomy" id="1420891"/>
    <lineage>
        <taxon>Bacteria</taxon>
        <taxon>Bacillati</taxon>
        <taxon>Actinomycetota</taxon>
        <taxon>Actinomycetes</taxon>
        <taxon>Micromonosporales</taxon>
        <taxon>Micromonosporaceae</taxon>
        <taxon>Micromonospora</taxon>
    </lineage>
</organism>
<feature type="region of interest" description="Disordered" evidence="7">
    <location>
        <begin position="231"/>
        <end position="285"/>
    </location>
</feature>
<evidence type="ECO:0000256" key="4">
    <source>
        <dbReference type="ARBA" id="ARBA00023125"/>
    </source>
</evidence>
<evidence type="ECO:0000256" key="7">
    <source>
        <dbReference type="SAM" id="MobiDB-lite"/>
    </source>
</evidence>
<dbReference type="InterPro" id="IPR018541">
    <property type="entry name" value="Ftsk_gamma"/>
</dbReference>
<dbReference type="RefSeq" id="WP_139584843.1">
    <property type="nucleotide sequence ID" value="NZ_VDFY01000153.1"/>
</dbReference>
<dbReference type="PANTHER" id="PTHR22683:SF41">
    <property type="entry name" value="DNA TRANSLOCASE FTSK"/>
    <property type="match status" value="1"/>
</dbReference>
<dbReference type="Pfam" id="PF17854">
    <property type="entry name" value="FtsK_alpha"/>
    <property type="match status" value="1"/>
</dbReference>
<feature type="transmembrane region" description="Helical" evidence="8">
    <location>
        <begin position="131"/>
        <end position="150"/>
    </location>
</feature>
<dbReference type="InterPro" id="IPR041027">
    <property type="entry name" value="FtsK_alpha"/>
</dbReference>
<dbReference type="SUPFAM" id="SSF46785">
    <property type="entry name" value="Winged helix' DNA-binding domain"/>
    <property type="match status" value="1"/>
</dbReference>
<accession>A0A5C4QSV8</accession>
<feature type="domain" description="FtsK" evidence="9">
    <location>
        <begin position="423"/>
        <end position="623"/>
    </location>
</feature>
<comment type="caution">
    <text evidence="10">The sequence shown here is derived from an EMBL/GenBank/DDBJ whole genome shotgun (WGS) entry which is preliminary data.</text>
</comment>
<dbReference type="AlphaFoldDB" id="A0A5C4QSV8"/>
<evidence type="ECO:0000256" key="5">
    <source>
        <dbReference type="ARBA" id="ARBA00024986"/>
    </source>
</evidence>
<comment type="similarity">
    <text evidence="1">Belongs to the FtsK/SpoIIIE/SftA family.</text>
</comment>
<feature type="transmembrane region" description="Helical" evidence="8">
    <location>
        <begin position="170"/>
        <end position="203"/>
    </location>
</feature>
<evidence type="ECO:0000313" key="11">
    <source>
        <dbReference type="Proteomes" id="UP000306145"/>
    </source>
</evidence>
<feature type="compositionally biased region" description="Low complexity" evidence="7">
    <location>
        <begin position="680"/>
        <end position="695"/>
    </location>
</feature>
<name>A0A5C4QSV8_9ACTN</name>
<evidence type="ECO:0000256" key="2">
    <source>
        <dbReference type="ARBA" id="ARBA00022741"/>
    </source>
</evidence>
<keyword evidence="11" id="KW-1185">Reference proteome</keyword>
<keyword evidence="8" id="KW-1133">Transmembrane helix</keyword>
<dbReference type="Pfam" id="PF01580">
    <property type="entry name" value="FtsK_SpoIIIE"/>
    <property type="match status" value="1"/>
</dbReference>
<dbReference type="PROSITE" id="PS50901">
    <property type="entry name" value="FTSK"/>
    <property type="match status" value="1"/>
</dbReference>
<dbReference type="Proteomes" id="UP000306145">
    <property type="component" value="Unassembled WGS sequence"/>
</dbReference>
<keyword evidence="4" id="KW-0238">DNA-binding</keyword>
<dbReference type="GO" id="GO:0005524">
    <property type="term" value="F:ATP binding"/>
    <property type="evidence" value="ECO:0007669"/>
    <property type="project" value="UniProtKB-UniRule"/>
</dbReference>
<proteinExistence type="inferred from homology"/>
<evidence type="ECO:0000256" key="8">
    <source>
        <dbReference type="SAM" id="Phobius"/>
    </source>
</evidence>
<dbReference type="OrthoDB" id="9807790at2"/>
<comment type="function">
    <text evidence="5">Essential cell division protein that coordinates cell division and chromosome segregation. The N-terminus is involved in assembly of the cell-division machinery. The C-terminus functions as a DNA motor that moves dsDNA in an ATP-dependent manner towards the dif recombination site, which is located within the replication terminus region. Required for activation of the Xer recombinase, allowing activation of chromosome unlinking by recombination.</text>
</comment>
<dbReference type="PANTHER" id="PTHR22683">
    <property type="entry name" value="SPORULATION PROTEIN RELATED"/>
    <property type="match status" value="1"/>
</dbReference>
<evidence type="ECO:0000256" key="6">
    <source>
        <dbReference type="PROSITE-ProRule" id="PRU00289"/>
    </source>
</evidence>
<dbReference type="SUPFAM" id="SSF52540">
    <property type="entry name" value="P-loop containing nucleoside triphosphate hydrolases"/>
    <property type="match status" value="1"/>
</dbReference>
<feature type="transmembrane region" description="Helical" evidence="8">
    <location>
        <begin position="61"/>
        <end position="79"/>
    </location>
</feature>
<dbReference type="Pfam" id="PF09397">
    <property type="entry name" value="FtsK_gamma"/>
    <property type="match status" value="1"/>
</dbReference>
<dbReference type="Gene3D" id="3.30.980.40">
    <property type="match status" value="1"/>
</dbReference>
<keyword evidence="2 6" id="KW-0547">Nucleotide-binding</keyword>
<sequence length="807" mass="83072">MASARRSKKQPEVNHGAELARRVGLAALAAWYATAAGAGRLARKLPSPHRTSGVDLPGHDMAGLVLLLTGVVTAAAVWTHPAGVPGQLLGVPAGIAQGLLGHLAVVAPVPLVWLAIQAMRHPAGSQTVRTLAQAAGAVLTAAGLAGLLDLPAAGAGGLLGEITGALDAVLSIWGAVPVLLGLIGAGLTAATGISPVAVVTALAATRSRRAARADTDEDLDRLVDDLNDVDHGDAAEVPAAPRPATTAAAPADSVESAPRPPRPCREVTGAAPAATPAPAAPAAPVTAGGYQLPPLSLLAAGDPPQRRTAATDTGKKALQGVLDDFKVAGTVSGAHRGPTVTRYEITIGPGVKVEKVIGLAKNFAYVVGKPEVRLLSPIPGKSAVGVEVPNSDRETVTLGDVIRSRAARDGHRLLVGLGKDIDGKAVTANLATMPHLLLGGATGSGKSGCLNTLLVSILTRATPGEVRLLLIDPKRVELTAYAGIPHLVTPIVTNARKAADALDWVVREMDMRYDDMAARGVRHVDEFNRKVRAGEITSPAGSERVLEPYPYLVVVVDELADLMMVAPRDVEDAVVRITQLARAAGIHLILATQRPSVDVVTGLIKANVPSRLAFATSSLTDSRVILDQPGAEKLLGQGDGLFLPMGASTPVRIQGAWVSDAEVTAVVEHWRSQAATGGQPSAPATVTPPAVETPTRPAMNTAAVDGLDDDERALLREAAELIVTSQFGSTSMLQRKLRIGFAKAGRLMDTLADLRVVGPSEGSKARDVLVRVDELPDLLAALGGDSPADSDNAGATVLAFPRNGSRR</sequence>
<evidence type="ECO:0000256" key="1">
    <source>
        <dbReference type="ARBA" id="ARBA00006474"/>
    </source>
</evidence>
<keyword evidence="3 6" id="KW-0067">ATP-binding</keyword>
<feature type="compositionally biased region" description="Low complexity" evidence="7">
    <location>
        <begin position="267"/>
        <end position="285"/>
    </location>
</feature>
<dbReference type="SMART" id="SM00843">
    <property type="entry name" value="Ftsk_gamma"/>
    <property type="match status" value="1"/>
</dbReference>
<feature type="transmembrane region" description="Helical" evidence="8">
    <location>
        <begin position="99"/>
        <end position="119"/>
    </location>
</feature>
<dbReference type="Gene3D" id="3.40.50.300">
    <property type="entry name" value="P-loop containing nucleotide triphosphate hydrolases"/>
    <property type="match status" value="1"/>
</dbReference>
<keyword evidence="8" id="KW-0812">Transmembrane</keyword>
<dbReference type="InterPro" id="IPR050206">
    <property type="entry name" value="FtsK/SpoIIIE/SftA"/>
</dbReference>
<feature type="compositionally biased region" description="Low complexity" evidence="7">
    <location>
        <begin position="235"/>
        <end position="251"/>
    </location>
</feature>
<feature type="binding site" evidence="6">
    <location>
        <begin position="440"/>
        <end position="447"/>
    </location>
    <ligand>
        <name>ATP</name>
        <dbReference type="ChEBI" id="CHEBI:30616"/>
    </ligand>
</feature>
<evidence type="ECO:0000259" key="9">
    <source>
        <dbReference type="PROSITE" id="PS50901"/>
    </source>
</evidence>
<dbReference type="GO" id="GO:0003677">
    <property type="term" value="F:DNA binding"/>
    <property type="evidence" value="ECO:0007669"/>
    <property type="project" value="UniProtKB-KW"/>
</dbReference>
<evidence type="ECO:0000313" key="10">
    <source>
        <dbReference type="EMBL" id="TNH28786.1"/>
    </source>
</evidence>
<evidence type="ECO:0000256" key="3">
    <source>
        <dbReference type="ARBA" id="ARBA00022840"/>
    </source>
</evidence>
<dbReference type="EMBL" id="VDFY01000153">
    <property type="protein sequence ID" value="TNH28786.1"/>
    <property type="molecule type" value="Genomic_DNA"/>
</dbReference>
<reference evidence="10 11" key="1">
    <citation type="submission" date="2019-06" db="EMBL/GenBank/DDBJ databases">
        <title>Micromonospora ordensis sp. nov., isolated from deep marine sediment.</title>
        <authorList>
            <person name="Veyisoglu A."/>
            <person name="Carro L."/>
            <person name="Klenk H.-P."/>
            <person name="Sahin N."/>
        </authorList>
    </citation>
    <scope>NUCLEOTIDE SEQUENCE [LARGE SCALE GENOMIC DNA]</scope>
    <source>
        <strain evidence="10 11">S2509</strain>
    </source>
</reference>
<protein>
    <submittedName>
        <fullName evidence="10">DNA translocase FtsK</fullName>
    </submittedName>
</protein>